<comment type="subunit">
    <text evidence="9">Homotetramer.</text>
</comment>
<evidence type="ECO:0000313" key="13">
    <source>
        <dbReference type="Proteomes" id="UP000192491"/>
    </source>
</evidence>
<dbReference type="InterPro" id="IPR023049">
    <property type="entry name" value="GlgC_bac"/>
</dbReference>
<dbReference type="CDD" id="cd04651">
    <property type="entry name" value="LbH_G1P_AT_C"/>
    <property type="match status" value="1"/>
</dbReference>
<feature type="binding site" evidence="9">
    <location>
        <begin position="190"/>
        <end position="191"/>
    </location>
    <ligand>
        <name>alpha-D-glucose 1-phosphate</name>
        <dbReference type="ChEBI" id="CHEBI:58601"/>
    </ligand>
</feature>
<feature type="binding site" evidence="9">
    <location>
        <position position="175"/>
    </location>
    <ligand>
        <name>alpha-D-glucose 1-phosphate</name>
        <dbReference type="ChEBI" id="CHEBI:58601"/>
    </ligand>
</feature>
<dbReference type="EC" id="2.7.7.27" evidence="9"/>
<dbReference type="Pfam" id="PF24894">
    <property type="entry name" value="Hexapep_GlmU"/>
    <property type="match status" value="1"/>
</dbReference>
<dbReference type="SUPFAM" id="SSF53448">
    <property type="entry name" value="Nucleotide-diphospho-sugar transferases"/>
    <property type="match status" value="1"/>
</dbReference>
<evidence type="ECO:0000256" key="5">
    <source>
        <dbReference type="ARBA" id="ARBA00022741"/>
    </source>
</evidence>
<dbReference type="PANTHER" id="PTHR43523">
    <property type="entry name" value="GLUCOSE-1-PHOSPHATE ADENYLYLTRANSFERASE-RELATED"/>
    <property type="match status" value="1"/>
</dbReference>
<feature type="site" description="Could play a key role in the communication between the regulatory and the substrate sites" evidence="9">
    <location>
        <position position="70"/>
    </location>
</feature>
<dbReference type="PROSITE" id="PS00809">
    <property type="entry name" value="ADP_GLC_PYROPHOSPH_2"/>
    <property type="match status" value="1"/>
</dbReference>
<dbReference type="CDD" id="cd02508">
    <property type="entry name" value="ADP_Glucose_PP"/>
    <property type="match status" value="1"/>
</dbReference>
<dbReference type="NCBIfam" id="NF001947">
    <property type="entry name" value="PRK00725.1"/>
    <property type="match status" value="1"/>
</dbReference>
<dbReference type="PANTHER" id="PTHR43523:SF2">
    <property type="entry name" value="GLUCOSE-1-PHOSPHATE ADENYLYLTRANSFERASE"/>
    <property type="match status" value="1"/>
</dbReference>
<feature type="domain" description="Glucose-1-phosphate adenylyltransferase/Bifunctional protein GlmU-like C-terminal hexapeptide" evidence="11">
    <location>
        <begin position="306"/>
        <end position="409"/>
    </location>
</feature>
<keyword evidence="2 9" id="KW-0321">Glycogen metabolism</keyword>
<comment type="function">
    <text evidence="9">Involved in the biosynthesis of ADP-glucose, a building block required for the elongation reactions to produce glycogen. Catalyzes the reaction between ATP and alpha-D-glucose 1-phosphate (G1P) to produce pyrophosphate and ADP-Glc.</text>
</comment>
<feature type="binding site" evidence="9">
    <location>
        <position position="208"/>
    </location>
    <ligand>
        <name>alpha-D-glucose 1-phosphate</name>
        <dbReference type="ChEBI" id="CHEBI:58601"/>
    </ligand>
</feature>
<keyword evidence="3 9" id="KW-0808">Transferase</keyword>
<proteinExistence type="inferred from homology"/>
<evidence type="ECO:0000256" key="9">
    <source>
        <dbReference type="HAMAP-Rule" id="MF_00624"/>
    </source>
</evidence>
<gene>
    <name evidence="9" type="primary">glgC</name>
    <name evidence="12" type="ORF">BWK73_50260</name>
</gene>
<evidence type="ECO:0000256" key="6">
    <source>
        <dbReference type="ARBA" id="ARBA00022840"/>
    </source>
</evidence>
<dbReference type="PROSITE" id="PS00810">
    <property type="entry name" value="ADP_GLC_PYROPHOSPH_3"/>
    <property type="match status" value="1"/>
</dbReference>
<dbReference type="Gene3D" id="2.160.10.10">
    <property type="entry name" value="Hexapeptide repeat proteins"/>
    <property type="match status" value="1"/>
</dbReference>
<dbReference type="InterPro" id="IPR011004">
    <property type="entry name" value="Trimer_LpxA-like_sf"/>
</dbReference>
<accession>A0A1Y1Q8F5</accession>
<keyword evidence="4 9" id="KW-0548">Nucleotidyltransferase</keyword>
<name>A0A1Y1Q8F5_9GAMM</name>
<dbReference type="Pfam" id="PF00483">
    <property type="entry name" value="NTP_transferase"/>
    <property type="match status" value="1"/>
</dbReference>
<sequence>MSTHHPRFVSLLTRDTLALVLAGGRGSRLYELTDRRAKPAVFFGGKFRIIDFPLSNCVNSGIRKIGVLTQYKAHSLIRHLVHGWSNFRTDQGEFVEILPASQRTTSNNWYEGTADAIYQNLDIVETLNPKYVLVLSGDHIYKMDYGEMLAQHVAQGADMTVACVGVLLEDAKGFGVMTVDEQHRVIAFDEKPANPQPMPGSDDTALASMGNYIFNTEFLFEQLHQDAANPDSSHDFGKDIIPAIIHTHAVYAHPFRDPVTGKQPYWRDVGTIDAFWEANMELVAVEPELNLYDETWPILTHHRQLPSAKFVFRDEGREGKALDSVVSAGCVISGAAVINSLLFSNVKVHSYSTVTDSVILPEVSIGRHCRISRAVIDRGCDLPEGTVIGEDPVADAVRFRVTEKGITLVTPAMLGQKGSVSVM</sequence>
<evidence type="ECO:0000256" key="1">
    <source>
        <dbReference type="ARBA" id="ARBA00010443"/>
    </source>
</evidence>
<organism evidence="12 13">
    <name type="scientific">Thiothrix lacustris</name>
    <dbReference type="NCBI Taxonomy" id="525917"/>
    <lineage>
        <taxon>Bacteria</taxon>
        <taxon>Pseudomonadati</taxon>
        <taxon>Pseudomonadota</taxon>
        <taxon>Gammaproteobacteria</taxon>
        <taxon>Thiotrichales</taxon>
        <taxon>Thiotrichaceae</taxon>
        <taxon>Thiothrix</taxon>
    </lineage>
</organism>
<dbReference type="EMBL" id="MTEJ01000693">
    <property type="protein sequence ID" value="OQW99552.1"/>
    <property type="molecule type" value="Genomic_DNA"/>
</dbReference>
<evidence type="ECO:0000259" key="10">
    <source>
        <dbReference type="Pfam" id="PF00483"/>
    </source>
</evidence>
<dbReference type="InterPro" id="IPR005835">
    <property type="entry name" value="NTP_transferase_dom"/>
</dbReference>
<evidence type="ECO:0000256" key="3">
    <source>
        <dbReference type="ARBA" id="ARBA00022679"/>
    </source>
</evidence>
<dbReference type="Gene3D" id="3.90.550.10">
    <property type="entry name" value="Spore Coat Polysaccharide Biosynthesis Protein SpsA, Chain A"/>
    <property type="match status" value="1"/>
</dbReference>
<reference evidence="12 13" key="1">
    <citation type="submission" date="2017-01" db="EMBL/GenBank/DDBJ databases">
        <title>Novel large sulfur bacteria in the metagenomes of groundwater-fed chemosynthetic microbial mats in the Lake Huron basin.</title>
        <authorList>
            <person name="Sharrar A.M."/>
            <person name="Flood B.E."/>
            <person name="Bailey J.V."/>
            <person name="Jones D.S."/>
            <person name="Biddanda B."/>
            <person name="Ruberg S.A."/>
            <person name="Marcus D.N."/>
            <person name="Dick G.J."/>
        </authorList>
    </citation>
    <scope>NUCLEOTIDE SEQUENCE [LARGE SCALE GENOMIC DNA]</scope>
    <source>
        <strain evidence="12">A8</strain>
    </source>
</reference>
<evidence type="ECO:0000256" key="7">
    <source>
        <dbReference type="ARBA" id="ARBA00023056"/>
    </source>
</evidence>
<comment type="similarity">
    <text evidence="1 9">Belongs to the bacterial/plant glucose-1-phosphate adenylyltransferase family.</text>
</comment>
<comment type="catalytic activity">
    <reaction evidence="9">
        <text>alpha-D-glucose 1-phosphate + ATP + H(+) = ADP-alpha-D-glucose + diphosphate</text>
        <dbReference type="Rhea" id="RHEA:12120"/>
        <dbReference type="ChEBI" id="CHEBI:15378"/>
        <dbReference type="ChEBI" id="CHEBI:30616"/>
        <dbReference type="ChEBI" id="CHEBI:33019"/>
        <dbReference type="ChEBI" id="CHEBI:57498"/>
        <dbReference type="ChEBI" id="CHEBI:58601"/>
        <dbReference type="EC" id="2.7.7.27"/>
    </reaction>
</comment>
<protein>
    <recommendedName>
        <fullName evidence="9">Glucose-1-phosphate adenylyltransferase</fullName>
        <ecNumber evidence="9">2.7.7.27</ecNumber>
    </recommendedName>
    <alternativeName>
        <fullName evidence="9">ADP-glucose pyrophosphorylase</fullName>
        <shortName evidence="9">ADPGlc PPase</shortName>
    </alternativeName>
    <alternativeName>
        <fullName evidence="9">ADP-glucose synthase</fullName>
    </alternativeName>
</protein>
<feature type="domain" description="Nucleotidyl transferase" evidence="10">
    <location>
        <begin position="18"/>
        <end position="282"/>
    </location>
</feature>
<dbReference type="PROSITE" id="PS00808">
    <property type="entry name" value="ADP_GLC_PYROPHOSPH_1"/>
    <property type="match status" value="1"/>
</dbReference>
<dbReference type="GO" id="GO:0008878">
    <property type="term" value="F:glucose-1-phosphate adenylyltransferase activity"/>
    <property type="evidence" value="ECO:0007669"/>
    <property type="project" value="UniProtKB-UniRule"/>
</dbReference>
<dbReference type="GO" id="GO:0005978">
    <property type="term" value="P:glycogen biosynthetic process"/>
    <property type="evidence" value="ECO:0007669"/>
    <property type="project" value="UniProtKB-UniRule"/>
</dbReference>
<feature type="site" description="Could play a key role in the communication between the regulatory and the substrate sites" evidence="9">
    <location>
        <position position="109"/>
    </location>
</feature>
<keyword evidence="6 9" id="KW-0067">ATP-binding</keyword>
<evidence type="ECO:0000256" key="2">
    <source>
        <dbReference type="ARBA" id="ARBA00022600"/>
    </source>
</evidence>
<keyword evidence="8 9" id="KW-0119">Carbohydrate metabolism</keyword>
<evidence type="ECO:0000313" key="12">
    <source>
        <dbReference type="EMBL" id="OQW99552.1"/>
    </source>
</evidence>
<comment type="pathway">
    <text evidence="9">Glycan biosynthesis; glycogen biosynthesis.</text>
</comment>
<dbReference type="InterPro" id="IPR011831">
    <property type="entry name" value="ADP-Glc_PPase"/>
</dbReference>
<keyword evidence="5 9" id="KW-0547">Nucleotide-binding</keyword>
<dbReference type="GO" id="GO:0005524">
    <property type="term" value="F:ATP binding"/>
    <property type="evidence" value="ECO:0007669"/>
    <property type="project" value="UniProtKB-KW"/>
</dbReference>
<feature type="binding site" evidence="9">
    <location>
        <position position="110"/>
    </location>
    <ligand>
        <name>alpha-D-glucose 1-phosphate</name>
        <dbReference type="ChEBI" id="CHEBI:58601"/>
    </ligand>
</feature>
<comment type="caution">
    <text evidence="12">The sequence shown here is derived from an EMBL/GenBank/DDBJ whole genome shotgun (WGS) entry which is preliminary data.</text>
</comment>
<evidence type="ECO:0000256" key="8">
    <source>
        <dbReference type="ARBA" id="ARBA00023277"/>
    </source>
</evidence>
<dbReference type="InterPro" id="IPR029044">
    <property type="entry name" value="Nucleotide-diphossugar_trans"/>
</dbReference>
<keyword evidence="7 9" id="KW-0320">Glycogen biosynthesis</keyword>
<dbReference type="NCBIfam" id="NF002023">
    <property type="entry name" value="PRK00844.1"/>
    <property type="match status" value="1"/>
</dbReference>
<dbReference type="NCBIfam" id="TIGR02091">
    <property type="entry name" value="glgC"/>
    <property type="match status" value="1"/>
</dbReference>
<dbReference type="AlphaFoldDB" id="A0A1Y1Q8F5"/>
<dbReference type="InterPro" id="IPR056818">
    <property type="entry name" value="GlmU/GlgC-like_hexapep"/>
</dbReference>
<evidence type="ECO:0000259" key="11">
    <source>
        <dbReference type="Pfam" id="PF24894"/>
    </source>
</evidence>
<dbReference type="UniPathway" id="UPA00164"/>
<dbReference type="HAMAP" id="MF_00624">
    <property type="entry name" value="GlgC"/>
    <property type="match status" value="1"/>
</dbReference>
<dbReference type="Proteomes" id="UP000192491">
    <property type="component" value="Unassembled WGS sequence"/>
</dbReference>
<dbReference type="InterPro" id="IPR005836">
    <property type="entry name" value="ADP_Glu_pyroP_CS"/>
</dbReference>
<evidence type="ECO:0000256" key="4">
    <source>
        <dbReference type="ARBA" id="ARBA00022695"/>
    </source>
</evidence>
<dbReference type="SUPFAM" id="SSF51161">
    <property type="entry name" value="Trimeric LpxA-like enzymes"/>
    <property type="match status" value="1"/>
</dbReference>